<reference evidence="2" key="1">
    <citation type="submission" date="2020-01" db="EMBL/GenBank/DDBJ databases">
        <title>'Steroidobacter agaridevorans' sp. nov., agar-degrading bacteria isolated from rhizosphere soils.</title>
        <authorList>
            <person name="Ikenaga M."/>
            <person name="Kataoka M."/>
            <person name="Murouchi A."/>
            <person name="Katsuragi S."/>
            <person name="Sakai M."/>
        </authorList>
    </citation>
    <scope>NUCLEOTIDE SEQUENCE [LARGE SCALE GENOMIC DNA]</scope>
    <source>
        <strain evidence="2">YU21-B</strain>
    </source>
</reference>
<evidence type="ECO:0000313" key="2">
    <source>
        <dbReference type="Proteomes" id="UP000445000"/>
    </source>
</evidence>
<dbReference type="AlphaFoldDB" id="A0A829YBJ2"/>
<evidence type="ECO:0000313" key="1">
    <source>
        <dbReference type="EMBL" id="GFE80251.1"/>
    </source>
</evidence>
<protein>
    <submittedName>
        <fullName evidence="1">Uncharacterized protein</fullName>
    </submittedName>
</protein>
<dbReference type="EMBL" id="BLJN01000002">
    <property type="protein sequence ID" value="GFE80251.1"/>
    <property type="molecule type" value="Genomic_DNA"/>
</dbReference>
<dbReference type="RefSeq" id="WP_161811959.1">
    <property type="nucleotide sequence ID" value="NZ_BLJN01000002.1"/>
</dbReference>
<comment type="caution">
    <text evidence="1">The sequence shown here is derived from an EMBL/GenBank/DDBJ whole genome shotgun (WGS) entry which is preliminary data.</text>
</comment>
<dbReference type="Proteomes" id="UP000445000">
    <property type="component" value="Unassembled WGS sequence"/>
</dbReference>
<accession>A0A829YBJ2</accession>
<gene>
    <name evidence="1" type="ORF">GCM10011487_22510</name>
</gene>
<sequence>MNTESAGLSAKLVTLDQVADAALPRPAQARYTAYRNALIADGQDDEQVVQTLWLFLWDLSEGRSVNGVH</sequence>
<keyword evidence="2" id="KW-1185">Reference proteome</keyword>
<organism evidence="1 2">
    <name type="scientific">Steroidobacter agaridevorans</name>
    <dbReference type="NCBI Taxonomy" id="2695856"/>
    <lineage>
        <taxon>Bacteria</taxon>
        <taxon>Pseudomonadati</taxon>
        <taxon>Pseudomonadota</taxon>
        <taxon>Gammaproteobacteria</taxon>
        <taxon>Steroidobacterales</taxon>
        <taxon>Steroidobacteraceae</taxon>
        <taxon>Steroidobacter</taxon>
    </lineage>
</organism>
<name>A0A829YBJ2_9GAMM</name>
<proteinExistence type="predicted"/>